<reference evidence="1 3" key="1">
    <citation type="journal article" date="2015" name="Genome Announc.">
        <title>Complete genome sequences for 35 biothreat assay-relevant bacillus species.</title>
        <authorList>
            <person name="Johnson S.L."/>
            <person name="Daligault H.E."/>
            <person name="Davenport K.W."/>
            <person name="Jaissle J."/>
            <person name="Frey K.G."/>
            <person name="Ladner J.T."/>
            <person name="Broomall S.M."/>
            <person name="Bishop-Lilly K.A."/>
            <person name="Bruce D.C."/>
            <person name="Gibbons H.S."/>
            <person name="Coyne S.R."/>
            <person name="Lo C.C."/>
            <person name="Meincke L."/>
            <person name="Munk A.C."/>
            <person name="Koroleva G.I."/>
            <person name="Rosenzweig C.N."/>
            <person name="Palacios G.F."/>
            <person name="Redden C.L."/>
            <person name="Minogue T.D."/>
            <person name="Chain P.S."/>
        </authorList>
    </citation>
    <scope>NUCLEOTIDE SEQUENCE [LARGE SCALE GENOMIC DNA]</scope>
    <source>
        <strain evidence="1 3">HD1011</strain>
    </source>
</reference>
<dbReference type="RefSeq" id="WP_001281413.1">
    <property type="nucleotide sequence ID" value="NZ_CP009335.1"/>
</dbReference>
<dbReference type="Proteomes" id="UP000501107">
    <property type="component" value="Chromosome"/>
</dbReference>
<organism evidence="2 4">
    <name type="scientific">Bacillus thuringiensis</name>
    <dbReference type="NCBI Taxonomy" id="1428"/>
    <lineage>
        <taxon>Bacteria</taxon>
        <taxon>Bacillati</taxon>
        <taxon>Bacillota</taxon>
        <taxon>Bacilli</taxon>
        <taxon>Bacillales</taxon>
        <taxon>Bacillaceae</taxon>
        <taxon>Bacillus</taxon>
        <taxon>Bacillus cereus group</taxon>
    </lineage>
</organism>
<reference evidence="2 4" key="2">
    <citation type="submission" date="2020-05" db="EMBL/GenBank/DDBJ databases">
        <title>FDA dAtabase for Regulatory Grade micrObial Sequences (FDA-ARGOS): Supporting development and validation of Infectious Disease Dx tests.</title>
        <authorList>
            <person name="Nelson B."/>
            <person name="Plummer A."/>
            <person name="Tallon L."/>
            <person name="Sadzewicz L."/>
            <person name="Zhao X."/>
            <person name="Vavikolanu K."/>
            <person name="Mehta A."/>
            <person name="Aluvathingal J."/>
            <person name="Nadendla S."/>
            <person name="Myers T."/>
            <person name="Yan Y."/>
            <person name="Sichtig H."/>
        </authorList>
    </citation>
    <scope>NUCLEOTIDE SEQUENCE [LARGE SCALE GENOMIC DNA]</scope>
    <source>
        <strain evidence="2 4">FDAARGOS_795</strain>
    </source>
</reference>
<protein>
    <recommendedName>
        <fullName evidence="5">Major capsid protein</fullName>
    </recommendedName>
</protein>
<dbReference type="Gene3D" id="3.90.1690.10">
    <property type="entry name" value="phage-related protein like domain"/>
    <property type="match status" value="1"/>
</dbReference>
<proteinExistence type="predicted"/>
<dbReference type="KEGG" id="btw:BF38_3663"/>
<dbReference type="EMBL" id="CP053980">
    <property type="protein sequence ID" value="QKH27258.1"/>
    <property type="molecule type" value="Genomic_DNA"/>
</dbReference>
<sequence>MSDLILGQHPLLKKVMPMRVRELAEKRFVADALLMKVSADSLAVKFFKDAEGYGSYEDVPEVGEGSGFKRIGLSEEARLEMIRKYGLEFTFSYEMQKWGTHGQFERAFRKLSNSVVAMVNNLVYEKIHAAATAGEGNRVVKSGNYWDAPITAPTEGQPVPPTGADNMIADIVYAKKKAKSKGYKLNTLVIGIDVEAILLSSKSVRDSLKKDNEDVAFLEGYLGDFLGLSVIVDENYPSDLALLMERNIAGEIADAEPLATETYNQPEDKTTIGRVTRYTTAYITDPGAVFVYENVLSA</sequence>
<evidence type="ECO:0000313" key="4">
    <source>
        <dbReference type="Proteomes" id="UP000501107"/>
    </source>
</evidence>
<dbReference type="EMBL" id="CP009335">
    <property type="protein sequence ID" value="AJG75873.1"/>
    <property type="molecule type" value="Genomic_DNA"/>
</dbReference>
<evidence type="ECO:0000313" key="2">
    <source>
        <dbReference type="EMBL" id="QKH27258.1"/>
    </source>
</evidence>
<dbReference type="Pfam" id="PF25209">
    <property type="entry name" value="Phage_capsid_4"/>
    <property type="match status" value="1"/>
</dbReference>
<name>A0A0B5NUP7_BACTU</name>
<evidence type="ECO:0000313" key="3">
    <source>
        <dbReference type="Proteomes" id="UP000031876"/>
    </source>
</evidence>
<evidence type="ECO:0000313" key="1">
    <source>
        <dbReference type="EMBL" id="AJG75873.1"/>
    </source>
</evidence>
<accession>A0A0B5NUP7</accession>
<dbReference type="InterPro" id="IPR053738">
    <property type="entry name" value="Lambda_capsid_assembly"/>
</dbReference>
<dbReference type="Proteomes" id="UP000031876">
    <property type="component" value="Chromosome"/>
</dbReference>
<evidence type="ECO:0008006" key="5">
    <source>
        <dbReference type="Google" id="ProtNLM"/>
    </source>
</evidence>
<dbReference type="AlphaFoldDB" id="A0A0B5NUP7"/>
<gene>
    <name evidence="1" type="ORF">BF38_3663</name>
    <name evidence="2" type="ORF">FOC89_26055</name>
</gene>